<evidence type="ECO:0000256" key="5">
    <source>
        <dbReference type="SAM" id="MobiDB-lite"/>
    </source>
</evidence>
<organism evidence="7">
    <name type="scientific">marine metagenome</name>
    <dbReference type="NCBI Taxonomy" id="408172"/>
    <lineage>
        <taxon>unclassified sequences</taxon>
        <taxon>metagenomes</taxon>
        <taxon>ecological metagenomes</taxon>
    </lineage>
</organism>
<dbReference type="PANTHER" id="PTHR43493:SF5">
    <property type="entry name" value="DNA GYRASE SUBUNIT A, CHLOROPLASTIC_MITOCHONDRIAL"/>
    <property type="match status" value="1"/>
</dbReference>
<evidence type="ECO:0000256" key="1">
    <source>
        <dbReference type="ARBA" id="ARBA00008263"/>
    </source>
</evidence>
<evidence type="ECO:0000256" key="3">
    <source>
        <dbReference type="ARBA" id="ARBA00023125"/>
    </source>
</evidence>
<dbReference type="InterPro" id="IPR013757">
    <property type="entry name" value="Topo_IIA_A_a_sf"/>
</dbReference>
<dbReference type="InterPro" id="IPR002205">
    <property type="entry name" value="Topo_IIA_dom_A"/>
</dbReference>
<dbReference type="SUPFAM" id="SSF56719">
    <property type="entry name" value="Type II DNA topoisomerase"/>
    <property type="match status" value="1"/>
</dbReference>
<feature type="region of interest" description="Disordered" evidence="5">
    <location>
        <begin position="636"/>
        <end position="675"/>
    </location>
</feature>
<dbReference type="SMART" id="SM00434">
    <property type="entry name" value="TOP4c"/>
    <property type="match status" value="1"/>
</dbReference>
<sequence length="675" mass="76851">MRYLKPLMDQNFLEYASYVIKDRAIPDILDGLKPVQRRILHTMREMDDGKFSKVANIVGDTMKLHPHGDASIGSALIVMANKEYFIEKQGNFGNLLTGDPASAPRYIEARLTPLAKEALFNAELTEFSDSYDGRNKEPIVLPAKLPVSLLFGAEGIAVGMSTRILPHNFNEVIDAQIAFLKNIPFKLFPDFMNGGLLDTGQYEDGNGKVRVRARIDITDEKILTVRELPFGVTTESLIQSVQDAVNKGKFKLSSIDDFTAEKVEIELKAVRGMDAEKLLKLLYAFTQCEVSISVNMLLIQGNQPVQRTVSEVLQQNTIRLKDILRRELLLSLEQARRKWHMRRMEMYFIGEKIYQKLEACDSYEEALEVVKKAVLQIESVLPFPVEQADIEKLLTLQIKRISRYDQQESQKELDKLKVTISSLNKSLKDITRYTIKYLEKIKEKYGLDYPRRSKIKSFDEIRAQDVAEKQKVGWDRKEGFLGLNVKSGTTSFFCSAYDKMVVIRKDGSYQVIRVPEKQFIGKNAICVEKLNSATVHNVVYWEGATRVCYAKRFRVEKFIMDREYNLFPAKKGAKILHLSQGEGILLEVSFVPTPRIRKSNDIYILDDLAIKGIQARGNKVASKSVQSVKVVTNRAHAEQEPLLPEEKAQPVQKALLPEKKAQPVQEPLLPEEPEN</sequence>
<proteinExistence type="inferred from homology"/>
<dbReference type="EMBL" id="UINC01000053">
    <property type="protein sequence ID" value="SUZ48122.1"/>
    <property type="molecule type" value="Genomic_DNA"/>
</dbReference>
<keyword evidence="4" id="KW-0413">Isomerase</keyword>
<keyword evidence="2" id="KW-0799">Topoisomerase</keyword>
<evidence type="ECO:0000256" key="2">
    <source>
        <dbReference type="ARBA" id="ARBA00023029"/>
    </source>
</evidence>
<dbReference type="GO" id="GO:0009330">
    <property type="term" value="C:DNA topoisomerase type II (double strand cut, ATP-hydrolyzing) complex"/>
    <property type="evidence" value="ECO:0007669"/>
    <property type="project" value="TreeGrafter"/>
</dbReference>
<name>A0A381N0J9_9ZZZZ</name>
<dbReference type="GO" id="GO:0005524">
    <property type="term" value="F:ATP binding"/>
    <property type="evidence" value="ECO:0007669"/>
    <property type="project" value="InterPro"/>
</dbReference>
<keyword evidence="3" id="KW-0238">DNA-binding</keyword>
<reference evidence="7" key="1">
    <citation type="submission" date="2018-05" db="EMBL/GenBank/DDBJ databases">
        <authorList>
            <person name="Lanie J.A."/>
            <person name="Ng W.-L."/>
            <person name="Kazmierczak K.M."/>
            <person name="Andrzejewski T.M."/>
            <person name="Davidsen T.M."/>
            <person name="Wayne K.J."/>
            <person name="Tettelin H."/>
            <person name="Glass J.I."/>
            <person name="Rusch D."/>
            <person name="Podicherti R."/>
            <person name="Tsui H.-C.T."/>
            <person name="Winkler M.E."/>
        </authorList>
    </citation>
    <scope>NUCLEOTIDE SEQUENCE</scope>
</reference>
<dbReference type="Gene3D" id="3.90.199.10">
    <property type="entry name" value="Topoisomerase II, domain 5"/>
    <property type="match status" value="1"/>
</dbReference>
<dbReference type="Pfam" id="PF00521">
    <property type="entry name" value="DNA_topoisoIV"/>
    <property type="match status" value="1"/>
</dbReference>
<dbReference type="GO" id="GO:0005737">
    <property type="term" value="C:cytoplasm"/>
    <property type="evidence" value="ECO:0007669"/>
    <property type="project" value="TreeGrafter"/>
</dbReference>
<dbReference type="InterPro" id="IPR013760">
    <property type="entry name" value="Topo_IIA-like_dom_sf"/>
</dbReference>
<dbReference type="AlphaFoldDB" id="A0A381N0J9"/>
<dbReference type="NCBIfam" id="NF007209">
    <property type="entry name" value="PRK09631.1"/>
    <property type="match status" value="1"/>
</dbReference>
<dbReference type="InterPro" id="IPR013758">
    <property type="entry name" value="Topo_IIA_A/C_ab"/>
</dbReference>
<protein>
    <recommendedName>
        <fullName evidence="6">Topo IIA-type catalytic domain-containing protein</fullName>
    </recommendedName>
</protein>
<evidence type="ECO:0000259" key="6">
    <source>
        <dbReference type="PROSITE" id="PS52040"/>
    </source>
</evidence>
<dbReference type="Gene3D" id="3.30.1360.40">
    <property type="match status" value="1"/>
</dbReference>
<dbReference type="PROSITE" id="PS52040">
    <property type="entry name" value="TOPO_IIA"/>
    <property type="match status" value="1"/>
</dbReference>
<gene>
    <name evidence="7" type="ORF">METZ01_LOCUS976</name>
</gene>
<dbReference type="GO" id="GO:0003677">
    <property type="term" value="F:DNA binding"/>
    <property type="evidence" value="ECO:0007669"/>
    <property type="project" value="UniProtKB-KW"/>
</dbReference>
<evidence type="ECO:0000256" key="4">
    <source>
        <dbReference type="ARBA" id="ARBA00023235"/>
    </source>
</evidence>
<evidence type="ECO:0000313" key="7">
    <source>
        <dbReference type="EMBL" id="SUZ48122.1"/>
    </source>
</evidence>
<dbReference type="InterPro" id="IPR050220">
    <property type="entry name" value="Type_II_DNA_Topoisomerases"/>
</dbReference>
<feature type="domain" description="Topo IIA-type catalytic" evidence="6">
    <location>
        <begin position="25"/>
        <end position="466"/>
    </location>
</feature>
<dbReference type="Gene3D" id="1.10.268.10">
    <property type="entry name" value="Topoisomerase, domain 3"/>
    <property type="match status" value="1"/>
</dbReference>
<dbReference type="PANTHER" id="PTHR43493">
    <property type="entry name" value="DNA GYRASE/TOPOISOMERASE SUBUNIT A"/>
    <property type="match status" value="1"/>
</dbReference>
<comment type="similarity">
    <text evidence="1">Belongs to the type II topoisomerase GyrA/ParC subunit family.</text>
</comment>
<dbReference type="GO" id="GO:0003918">
    <property type="term" value="F:DNA topoisomerase type II (double strand cut, ATP-hydrolyzing) activity"/>
    <property type="evidence" value="ECO:0007669"/>
    <property type="project" value="InterPro"/>
</dbReference>
<feature type="compositionally biased region" description="Basic and acidic residues" evidence="5">
    <location>
        <begin position="636"/>
        <end position="648"/>
    </location>
</feature>
<accession>A0A381N0J9</accession>
<dbReference type="GO" id="GO:0006265">
    <property type="term" value="P:DNA topological change"/>
    <property type="evidence" value="ECO:0007669"/>
    <property type="project" value="InterPro"/>
</dbReference>